<dbReference type="Proteomes" id="UP001367676">
    <property type="component" value="Unassembled WGS sequence"/>
</dbReference>
<sequence>MNWSLVSNVFSDISTDEITMEKEYTYNSRFKSASHCGRGVVAVAYAKWEKYNYKRRDREKVEKVERLEVATNLALIMSKLSLNSEHILATTLKPSPKETSNFAMDHPVKENTMYTLFHPQLITHTTHEANHFLSMYISPSIADAKPSSSSSIR</sequence>
<dbReference type="EMBL" id="JBBCAQ010000033">
    <property type="protein sequence ID" value="KAK7582713.1"/>
    <property type="molecule type" value="Genomic_DNA"/>
</dbReference>
<comment type="caution">
    <text evidence="1">The sequence shown here is derived from an EMBL/GenBank/DDBJ whole genome shotgun (WGS) entry which is preliminary data.</text>
</comment>
<reference evidence="1 2" key="1">
    <citation type="submission" date="2024-03" db="EMBL/GenBank/DDBJ databases">
        <title>Adaptation during the transition from Ophiocordyceps entomopathogen to insect associate is accompanied by gene loss and intensified selection.</title>
        <authorList>
            <person name="Ward C.M."/>
            <person name="Onetto C.A."/>
            <person name="Borneman A.R."/>
        </authorList>
    </citation>
    <scope>NUCLEOTIDE SEQUENCE [LARGE SCALE GENOMIC DNA]</scope>
    <source>
        <strain evidence="1">AWRI1</strain>
        <tissue evidence="1">Single Adult Female</tissue>
    </source>
</reference>
<organism evidence="1 2">
    <name type="scientific">Parthenolecanium corni</name>
    <dbReference type="NCBI Taxonomy" id="536013"/>
    <lineage>
        <taxon>Eukaryota</taxon>
        <taxon>Metazoa</taxon>
        <taxon>Ecdysozoa</taxon>
        <taxon>Arthropoda</taxon>
        <taxon>Hexapoda</taxon>
        <taxon>Insecta</taxon>
        <taxon>Pterygota</taxon>
        <taxon>Neoptera</taxon>
        <taxon>Paraneoptera</taxon>
        <taxon>Hemiptera</taxon>
        <taxon>Sternorrhyncha</taxon>
        <taxon>Coccoidea</taxon>
        <taxon>Coccidae</taxon>
        <taxon>Parthenolecanium</taxon>
    </lineage>
</organism>
<proteinExistence type="predicted"/>
<accession>A0AAN9Y364</accession>
<evidence type="ECO:0000313" key="1">
    <source>
        <dbReference type="EMBL" id="KAK7582713.1"/>
    </source>
</evidence>
<name>A0AAN9Y364_9HEMI</name>
<protein>
    <submittedName>
        <fullName evidence="1">Uncharacterized protein</fullName>
    </submittedName>
</protein>
<gene>
    <name evidence="1" type="ORF">V9T40_014158</name>
</gene>
<keyword evidence="2" id="KW-1185">Reference proteome</keyword>
<dbReference type="AlphaFoldDB" id="A0AAN9Y364"/>
<evidence type="ECO:0000313" key="2">
    <source>
        <dbReference type="Proteomes" id="UP001367676"/>
    </source>
</evidence>